<organism evidence="1 2">
    <name type="scientific">Ameca splendens</name>
    <dbReference type="NCBI Taxonomy" id="208324"/>
    <lineage>
        <taxon>Eukaryota</taxon>
        <taxon>Metazoa</taxon>
        <taxon>Chordata</taxon>
        <taxon>Craniata</taxon>
        <taxon>Vertebrata</taxon>
        <taxon>Euteleostomi</taxon>
        <taxon>Actinopterygii</taxon>
        <taxon>Neopterygii</taxon>
        <taxon>Teleostei</taxon>
        <taxon>Neoteleostei</taxon>
        <taxon>Acanthomorphata</taxon>
        <taxon>Ovalentaria</taxon>
        <taxon>Atherinomorphae</taxon>
        <taxon>Cyprinodontiformes</taxon>
        <taxon>Goodeidae</taxon>
        <taxon>Ameca</taxon>
    </lineage>
</organism>
<accession>A0ABV0Z6V1</accession>
<comment type="caution">
    <text evidence="1">The sequence shown here is derived from an EMBL/GenBank/DDBJ whole genome shotgun (WGS) entry which is preliminary data.</text>
</comment>
<evidence type="ECO:0000313" key="2">
    <source>
        <dbReference type="Proteomes" id="UP001469553"/>
    </source>
</evidence>
<name>A0ABV0Z6V1_9TELE</name>
<proteinExistence type="predicted"/>
<evidence type="ECO:0000313" key="1">
    <source>
        <dbReference type="EMBL" id="MEQ2301597.1"/>
    </source>
</evidence>
<dbReference type="Proteomes" id="UP001469553">
    <property type="component" value="Unassembled WGS sequence"/>
</dbReference>
<keyword evidence="2" id="KW-1185">Reference proteome</keyword>
<sequence length="101" mass="11597">MFSLESWSLTVHCKEQYMMVSKDDSFSFRLEKTSRTKSLPLSPSPTTVSTLLYFTDTTLDLKESPLELQPFQTAVCSHKGLFHCHFLLPPCCKHSHSHIFT</sequence>
<protein>
    <submittedName>
        <fullName evidence="1">Uncharacterized protein</fullName>
    </submittedName>
</protein>
<reference evidence="1 2" key="1">
    <citation type="submission" date="2021-06" db="EMBL/GenBank/DDBJ databases">
        <authorList>
            <person name="Palmer J.M."/>
        </authorList>
    </citation>
    <scope>NUCLEOTIDE SEQUENCE [LARGE SCALE GENOMIC DNA]</scope>
    <source>
        <strain evidence="1 2">AS_MEX2019</strain>
        <tissue evidence="1">Muscle</tissue>
    </source>
</reference>
<gene>
    <name evidence="1" type="ORF">AMECASPLE_037778</name>
</gene>
<dbReference type="EMBL" id="JAHRIP010053595">
    <property type="protein sequence ID" value="MEQ2301597.1"/>
    <property type="molecule type" value="Genomic_DNA"/>
</dbReference>